<name>A0A0J6S848_9HYPH</name>
<evidence type="ECO:0000313" key="1">
    <source>
        <dbReference type="EMBL" id="KMO31405.1"/>
    </source>
</evidence>
<comment type="caution">
    <text evidence="1">The sequence shown here is derived from an EMBL/GenBank/DDBJ whole genome shotgun (WGS) entry which is preliminary data.</text>
</comment>
<keyword evidence="2" id="KW-1185">Reference proteome</keyword>
<sequence>MGLVSARTDGHPGSRGEIILASRSPVVECRVLALTATGATLAVPAGTVVTDAITLAIAGEFVMRRCRVVWRRHRRLGVAFELPV</sequence>
<dbReference type="Proteomes" id="UP000035955">
    <property type="component" value="Unassembled WGS sequence"/>
</dbReference>
<evidence type="ECO:0000313" key="2">
    <source>
        <dbReference type="Proteomes" id="UP000035955"/>
    </source>
</evidence>
<protein>
    <recommendedName>
        <fullName evidence="3">PilZ domain-containing protein</fullName>
    </recommendedName>
</protein>
<dbReference type="AlphaFoldDB" id="A0A0J6S848"/>
<accession>A0A0J6S848</accession>
<proteinExistence type="predicted"/>
<dbReference type="PATRIC" id="fig|298794.3.peg.2845"/>
<gene>
    <name evidence="1" type="ORF">VQ02_25925</name>
</gene>
<reference evidence="1 2" key="1">
    <citation type="submission" date="2015-03" db="EMBL/GenBank/DDBJ databases">
        <title>Genome sequencing of Methylobacterium variabile DSM 16961.</title>
        <authorList>
            <person name="Chaudhry V."/>
            <person name="Patil P.B."/>
        </authorList>
    </citation>
    <scope>NUCLEOTIDE SEQUENCE [LARGE SCALE GENOMIC DNA]</scope>
    <source>
        <strain evidence="1 2">DSM 16961</strain>
    </source>
</reference>
<organism evidence="1 2">
    <name type="scientific">Methylobacterium variabile</name>
    <dbReference type="NCBI Taxonomy" id="298794"/>
    <lineage>
        <taxon>Bacteria</taxon>
        <taxon>Pseudomonadati</taxon>
        <taxon>Pseudomonadota</taxon>
        <taxon>Alphaproteobacteria</taxon>
        <taxon>Hyphomicrobiales</taxon>
        <taxon>Methylobacteriaceae</taxon>
        <taxon>Methylobacterium</taxon>
    </lineage>
</organism>
<dbReference type="EMBL" id="LABY01000196">
    <property type="protein sequence ID" value="KMO31405.1"/>
    <property type="molecule type" value="Genomic_DNA"/>
</dbReference>
<evidence type="ECO:0008006" key="3">
    <source>
        <dbReference type="Google" id="ProtNLM"/>
    </source>
</evidence>